<dbReference type="Pfam" id="PF01447">
    <property type="entry name" value="Peptidase_M4"/>
    <property type="match status" value="1"/>
</dbReference>
<evidence type="ECO:0000259" key="10">
    <source>
        <dbReference type="Pfam" id="PF02868"/>
    </source>
</evidence>
<gene>
    <name evidence="12" type="ORF">BROSI_A1813</name>
</gene>
<dbReference type="InterPro" id="IPR013856">
    <property type="entry name" value="Peptidase_M4_domain"/>
</dbReference>
<dbReference type="Gene3D" id="3.10.450.490">
    <property type="match status" value="1"/>
</dbReference>
<dbReference type="Gene3D" id="2.60.120.380">
    <property type="match status" value="1"/>
</dbReference>
<evidence type="ECO:0000259" key="9">
    <source>
        <dbReference type="Pfam" id="PF01447"/>
    </source>
</evidence>
<dbReference type="Pfam" id="PF02868">
    <property type="entry name" value="Peptidase_M4_C"/>
    <property type="match status" value="1"/>
</dbReference>
<keyword evidence="7 8" id="KW-0482">Metalloprotease</keyword>
<dbReference type="InterPro" id="IPR011096">
    <property type="entry name" value="FTP_domain"/>
</dbReference>
<dbReference type="RefSeq" id="WP_162183229.1">
    <property type="nucleotide sequence ID" value="NZ_BAFN01000001.1"/>
</dbReference>
<dbReference type="SUPFAM" id="SSF55486">
    <property type="entry name" value="Metalloproteases ('zincins'), catalytic domain"/>
    <property type="match status" value="1"/>
</dbReference>
<keyword evidence="4" id="KW-0732">Signal</keyword>
<dbReference type="Gene3D" id="1.10.390.10">
    <property type="entry name" value="Neutral Protease Domain 2"/>
    <property type="match status" value="1"/>
</dbReference>
<keyword evidence="13" id="KW-1185">Reference proteome</keyword>
<keyword evidence="6 8" id="KW-0862">Zinc</keyword>
<evidence type="ECO:0000256" key="8">
    <source>
        <dbReference type="RuleBase" id="RU366073"/>
    </source>
</evidence>
<feature type="domain" description="Peptidase M4" evidence="9">
    <location>
        <begin position="240"/>
        <end position="348"/>
    </location>
</feature>
<evidence type="ECO:0000313" key="13">
    <source>
        <dbReference type="Proteomes" id="UP000032309"/>
    </source>
</evidence>
<keyword evidence="5 8" id="KW-0378">Hydrolase</keyword>
<evidence type="ECO:0000256" key="7">
    <source>
        <dbReference type="ARBA" id="ARBA00023049"/>
    </source>
</evidence>
<dbReference type="EC" id="3.4.24.-" evidence="8"/>
<dbReference type="EMBL" id="BAFN01000001">
    <property type="protein sequence ID" value="GAN33296.1"/>
    <property type="molecule type" value="Genomic_DNA"/>
</dbReference>
<evidence type="ECO:0000256" key="5">
    <source>
        <dbReference type="ARBA" id="ARBA00022801"/>
    </source>
</evidence>
<evidence type="ECO:0000256" key="3">
    <source>
        <dbReference type="ARBA" id="ARBA00022723"/>
    </source>
</evidence>
<dbReference type="PANTHER" id="PTHR33794">
    <property type="entry name" value="BACILLOLYSIN"/>
    <property type="match status" value="1"/>
</dbReference>
<dbReference type="NCBIfam" id="NF038127">
    <property type="entry name" value="FDP_fam"/>
    <property type="match status" value="1"/>
</dbReference>
<comment type="similarity">
    <text evidence="1 8">Belongs to the peptidase M4 family.</text>
</comment>
<proteinExistence type="inferred from homology"/>
<dbReference type="InterPro" id="IPR023612">
    <property type="entry name" value="Peptidase_M4"/>
</dbReference>
<feature type="domain" description="Peptidase M4 C-terminal" evidence="10">
    <location>
        <begin position="352"/>
        <end position="524"/>
    </location>
</feature>
<name>A0ABQ0JX14_9BACT</name>
<comment type="cofactor">
    <cofactor evidence="8">
        <name>Zn(2+)</name>
        <dbReference type="ChEBI" id="CHEBI:29105"/>
    </cofactor>
</comment>
<evidence type="ECO:0000256" key="4">
    <source>
        <dbReference type="ARBA" id="ARBA00022729"/>
    </source>
</evidence>
<dbReference type="InterPro" id="IPR027268">
    <property type="entry name" value="Peptidase_M4/M1_CTD_sf"/>
</dbReference>
<comment type="caution">
    <text evidence="12">The sequence shown here is derived from an EMBL/GenBank/DDBJ whole genome shotgun (WGS) entry which is preliminary data.</text>
</comment>
<dbReference type="Pfam" id="PF07504">
    <property type="entry name" value="FTP"/>
    <property type="match status" value="1"/>
</dbReference>
<dbReference type="CDD" id="cd09597">
    <property type="entry name" value="M4_TLP"/>
    <property type="match status" value="1"/>
</dbReference>
<protein>
    <recommendedName>
        <fullName evidence="8">Neutral metalloproteinase</fullName>
        <ecNumber evidence="8">3.4.24.-</ecNumber>
    </recommendedName>
</protein>
<dbReference type="PRINTS" id="PR00730">
    <property type="entry name" value="THERMOLYSIN"/>
</dbReference>
<keyword evidence="3" id="KW-0479">Metal-binding</keyword>
<dbReference type="Gene3D" id="3.10.170.10">
    <property type="match status" value="1"/>
</dbReference>
<evidence type="ECO:0000259" key="11">
    <source>
        <dbReference type="Pfam" id="PF07504"/>
    </source>
</evidence>
<sequence>MKNFVPRVIVIFFVLCLRTGTSVSHLYAQTDRQLAVISQLKQIDPTIKIRWDDKTGAPVRLAGKLSEKIDADAKEIAIRFFKTNKALFHMTDTEQELTIRDVNKDERGWEHVKLQQIYKSLPVEGKQILVHINSNKEVQVVNGHYLPNIDVNTSPSIQSSDAITAIFNAAKRDLKLRTEPVQEPKAELIVYNYNDKTHLAWKARLKSEDPLGEFVYYVDAHTGDVIHFYNDLQFVLSRKTYDGKNGAALPGTLKRSEGDISVGDAALDAAHENAGTVYNYYNNNHGRDSYDNSGAILRSTVHHKEKFNNAYWSPFEQQMVYGDGDGTVFSPLSQALDVVAHELTHAVTGREAGLIYENQSGALNESLSDIFGVLIDPLDWMLGEDIFTPGTPGDALRYMDNPPRGNQPDHMDDFVVPDSNGSNLDKRCYDSNDRYNGCVHFNSGIPNKAAYLMSEGGTHHGIAVQGMGLFNVGKVFYEAQINWLTSNSDFMEAREATLDAVAVIFPGDTPKYITVQNAWAAVGIGNPNVEEVVTQLEIITAPPPPTNASIGSPGEKDIFGFTVVADGQYTIETGGKTDTYMSLFGPNNRTTLVAENDDIGGNNVNSRISKVLTAGNYFAEIRHYSSTGVGAYTIKVQAGP</sequence>
<dbReference type="SUPFAM" id="SSF89260">
    <property type="entry name" value="Collagen-binding domain"/>
    <property type="match status" value="1"/>
</dbReference>
<accession>A0ABQ0JX14</accession>
<reference evidence="13" key="1">
    <citation type="journal article" date="2015" name="Genome Announc.">
        <title>Draft Genome Sequence of an Anaerobic Ammonium-Oxidizing Bacterium, "Candidatus Brocadia sinica".</title>
        <authorList>
            <person name="Oshiki M."/>
            <person name="Shinyako-Hata K."/>
            <person name="Satoh H."/>
            <person name="Okabe S."/>
        </authorList>
    </citation>
    <scope>NUCLEOTIDE SEQUENCE [LARGE SCALE GENOMIC DNA]</scope>
    <source>
        <strain evidence="13">JPN1</strain>
    </source>
</reference>
<keyword evidence="8" id="KW-0964">Secreted</keyword>
<dbReference type="InterPro" id="IPR050728">
    <property type="entry name" value="Zinc_Metalloprotease_M4"/>
</dbReference>
<dbReference type="Proteomes" id="UP000032309">
    <property type="component" value="Unassembled WGS sequence"/>
</dbReference>
<dbReference type="PANTHER" id="PTHR33794:SF1">
    <property type="entry name" value="BACILLOLYSIN"/>
    <property type="match status" value="1"/>
</dbReference>
<evidence type="ECO:0000313" key="12">
    <source>
        <dbReference type="EMBL" id="GAN33296.1"/>
    </source>
</evidence>
<comment type="subcellular location">
    <subcellularLocation>
        <location evidence="8">Secreted</location>
    </subcellularLocation>
</comment>
<keyword evidence="2 8" id="KW-0645">Protease</keyword>
<comment type="function">
    <text evidence="8">Extracellular zinc metalloprotease.</text>
</comment>
<dbReference type="InterPro" id="IPR001570">
    <property type="entry name" value="Peptidase_M4_C_domain"/>
</dbReference>
<evidence type="ECO:0000256" key="6">
    <source>
        <dbReference type="ARBA" id="ARBA00022833"/>
    </source>
</evidence>
<dbReference type="GO" id="GO:0008237">
    <property type="term" value="F:metallopeptidase activity"/>
    <property type="evidence" value="ECO:0007669"/>
    <property type="project" value="UniProtKB-KW"/>
</dbReference>
<organism evidence="12 13">
    <name type="scientific">Candidatus Brocadia sinica JPN1</name>
    <dbReference type="NCBI Taxonomy" id="1197129"/>
    <lineage>
        <taxon>Bacteria</taxon>
        <taxon>Pseudomonadati</taxon>
        <taxon>Planctomycetota</taxon>
        <taxon>Candidatus Brocadiia</taxon>
        <taxon>Candidatus Brocadiales</taxon>
        <taxon>Candidatus Brocadiaceae</taxon>
        <taxon>Candidatus Brocadia</taxon>
    </lineage>
</organism>
<evidence type="ECO:0000256" key="1">
    <source>
        <dbReference type="ARBA" id="ARBA00009388"/>
    </source>
</evidence>
<feature type="domain" description="FTP" evidence="11">
    <location>
        <begin position="96"/>
        <end position="144"/>
    </location>
</feature>
<evidence type="ECO:0000256" key="2">
    <source>
        <dbReference type="ARBA" id="ARBA00022670"/>
    </source>
</evidence>